<dbReference type="Proteomes" id="UP001350748">
    <property type="component" value="Unassembled WGS sequence"/>
</dbReference>
<dbReference type="InterPro" id="IPR003661">
    <property type="entry name" value="HisK_dim/P_dom"/>
</dbReference>
<dbReference type="InterPro" id="IPR003594">
    <property type="entry name" value="HATPase_dom"/>
</dbReference>
<evidence type="ECO:0000256" key="2">
    <source>
        <dbReference type="ARBA" id="ARBA00012438"/>
    </source>
</evidence>
<keyword evidence="5 9" id="KW-0418">Kinase</keyword>
<keyword evidence="7" id="KW-0812">Transmembrane</keyword>
<evidence type="ECO:0000256" key="7">
    <source>
        <dbReference type="SAM" id="Phobius"/>
    </source>
</evidence>
<evidence type="ECO:0000256" key="1">
    <source>
        <dbReference type="ARBA" id="ARBA00000085"/>
    </source>
</evidence>
<dbReference type="Pfam" id="PF02518">
    <property type="entry name" value="HATPase_c"/>
    <property type="match status" value="1"/>
</dbReference>
<dbReference type="InterPro" id="IPR050736">
    <property type="entry name" value="Sensor_HK_Regulatory"/>
</dbReference>
<dbReference type="SMART" id="SM00388">
    <property type="entry name" value="HisKA"/>
    <property type="match status" value="1"/>
</dbReference>
<dbReference type="RefSeq" id="WP_332083046.1">
    <property type="nucleotide sequence ID" value="NZ_JAZHYN010000073.1"/>
</dbReference>
<dbReference type="PRINTS" id="PR00344">
    <property type="entry name" value="BCTRLSENSOR"/>
</dbReference>
<evidence type="ECO:0000259" key="8">
    <source>
        <dbReference type="PROSITE" id="PS50109"/>
    </source>
</evidence>
<dbReference type="Gene3D" id="3.30.565.10">
    <property type="entry name" value="Histidine kinase-like ATPase, C-terminal domain"/>
    <property type="match status" value="1"/>
</dbReference>
<keyword evidence="6" id="KW-0902">Two-component regulatory system</keyword>
<dbReference type="PROSITE" id="PS50109">
    <property type="entry name" value="HIS_KIN"/>
    <property type="match status" value="1"/>
</dbReference>
<evidence type="ECO:0000313" key="10">
    <source>
        <dbReference type="Proteomes" id="UP001350748"/>
    </source>
</evidence>
<dbReference type="SMART" id="SM00387">
    <property type="entry name" value="HATPase_c"/>
    <property type="match status" value="1"/>
</dbReference>
<protein>
    <recommendedName>
        <fullName evidence="2">histidine kinase</fullName>
        <ecNumber evidence="2">2.7.13.3</ecNumber>
    </recommendedName>
</protein>
<comment type="catalytic activity">
    <reaction evidence="1">
        <text>ATP + protein L-histidine = ADP + protein N-phospho-L-histidine.</text>
        <dbReference type="EC" id="2.7.13.3"/>
    </reaction>
</comment>
<dbReference type="GO" id="GO:0016301">
    <property type="term" value="F:kinase activity"/>
    <property type="evidence" value="ECO:0007669"/>
    <property type="project" value="UniProtKB-KW"/>
</dbReference>
<dbReference type="InterPro" id="IPR036890">
    <property type="entry name" value="HATPase_C_sf"/>
</dbReference>
<gene>
    <name evidence="9" type="ORF">V3H18_15880</name>
</gene>
<proteinExistence type="predicted"/>
<dbReference type="SUPFAM" id="SSF55874">
    <property type="entry name" value="ATPase domain of HSP90 chaperone/DNA topoisomerase II/histidine kinase"/>
    <property type="match status" value="1"/>
</dbReference>
<keyword evidence="4" id="KW-0808">Transferase</keyword>
<dbReference type="EMBL" id="JAZHYN010000073">
    <property type="protein sequence ID" value="MEF3368014.1"/>
    <property type="molecule type" value="Genomic_DNA"/>
</dbReference>
<dbReference type="PANTHER" id="PTHR43711:SF1">
    <property type="entry name" value="HISTIDINE KINASE 1"/>
    <property type="match status" value="1"/>
</dbReference>
<name>A0ABU7XKV5_9HYPH</name>
<feature type="transmembrane region" description="Helical" evidence="7">
    <location>
        <begin position="23"/>
        <end position="43"/>
    </location>
</feature>
<dbReference type="CDD" id="cd16922">
    <property type="entry name" value="HATPase_EvgS-ArcB-TorS-like"/>
    <property type="match status" value="1"/>
</dbReference>
<accession>A0ABU7XKV5</accession>
<dbReference type="EC" id="2.7.13.3" evidence="2"/>
<evidence type="ECO:0000313" key="9">
    <source>
        <dbReference type="EMBL" id="MEF3368014.1"/>
    </source>
</evidence>
<dbReference type="PANTHER" id="PTHR43711">
    <property type="entry name" value="TWO-COMPONENT HISTIDINE KINASE"/>
    <property type="match status" value="1"/>
</dbReference>
<keyword evidence="10" id="KW-1185">Reference proteome</keyword>
<reference evidence="9 10" key="1">
    <citation type="submission" date="2024-02" db="EMBL/GenBank/DDBJ databases">
        <authorList>
            <person name="Grouzdev D."/>
        </authorList>
    </citation>
    <scope>NUCLEOTIDE SEQUENCE [LARGE SCALE GENOMIC DNA]</scope>
    <source>
        <strain evidence="9 10">9N</strain>
    </source>
</reference>
<feature type="domain" description="Histidine kinase" evidence="8">
    <location>
        <begin position="94"/>
        <end position="314"/>
    </location>
</feature>
<feature type="transmembrane region" description="Helical" evidence="7">
    <location>
        <begin position="49"/>
        <end position="68"/>
    </location>
</feature>
<evidence type="ECO:0000256" key="4">
    <source>
        <dbReference type="ARBA" id="ARBA00022679"/>
    </source>
</evidence>
<evidence type="ECO:0000256" key="6">
    <source>
        <dbReference type="ARBA" id="ARBA00023012"/>
    </source>
</evidence>
<comment type="caution">
    <text evidence="9">The sequence shown here is derived from an EMBL/GenBank/DDBJ whole genome shotgun (WGS) entry which is preliminary data.</text>
</comment>
<dbReference type="SUPFAM" id="SSF47384">
    <property type="entry name" value="Homodimeric domain of signal transducing histidine kinase"/>
    <property type="match status" value="1"/>
</dbReference>
<dbReference type="InterPro" id="IPR004358">
    <property type="entry name" value="Sig_transdc_His_kin-like_C"/>
</dbReference>
<keyword evidence="3" id="KW-0597">Phosphoprotein</keyword>
<sequence length="358" mass="37737">MPESGTGRPSEPARPRAIIARRIGAASALLGLSALALAIGFHALYASTLAIFAAPLVIYVVIVAIRVLRAEEALLRARLEGERAVAGKTRFLANVSHELRTPLNAIIGFSEMLANQTLSPPEPAKQREYAKIIGDSGRHLLDVVNSILDMSKIEAGSMRLVPEPFAPAALIDQCCDMMRLQALEAGVTLTREDEGAIEEIVADKRAFRQILLNLLSNAIKFTQPGGRVRVRLREEGDQLALTVSDNGVGVAACDLARLGDPFFQASAAHDRAYEGAGLGLSVVRGLVGLHGGSITIESAPGKGACVTVRLPADCSKNAVAAHAMARIETIARHDAAPIANIGAGSGARNQKEMAVKIA</sequence>
<dbReference type="InterPro" id="IPR005467">
    <property type="entry name" value="His_kinase_dom"/>
</dbReference>
<keyword evidence="7" id="KW-0472">Membrane</keyword>
<keyword evidence="7" id="KW-1133">Transmembrane helix</keyword>
<dbReference type="InterPro" id="IPR036097">
    <property type="entry name" value="HisK_dim/P_sf"/>
</dbReference>
<organism evidence="9 10">
    <name type="scientific">Methylocystis borbori</name>
    <dbReference type="NCBI Taxonomy" id="3118750"/>
    <lineage>
        <taxon>Bacteria</taxon>
        <taxon>Pseudomonadati</taxon>
        <taxon>Pseudomonadota</taxon>
        <taxon>Alphaproteobacteria</taxon>
        <taxon>Hyphomicrobiales</taxon>
        <taxon>Methylocystaceae</taxon>
        <taxon>Methylocystis</taxon>
    </lineage>
</organism>
<evidence type="ECO:0000256" key="5">
    <source>
        <dbReference type="ARBA" id="ARBA00022777"/>
    </source>
</evidence>
<dbReference type="Pfam" id="PF00512">
    <property type="entry name" value="HisKA"/>
    <property type="match status" value="1"/>
</dbReference>
<evidence type="ECO:0000256" key="3">
    <source>
        <dbReference type="ARBA" id="ARBA00022553"/>
    </source>
</evidence>
<dbReference type="Gene3D" id="1.10.287.130">
    <property type="match status" value="1"/>
</dbReference>
<dbReference type="CDD" id="cd00082">
    <property type="entry name" value="HisKA"/>
    <property type="match status" value="1"/>
</dbReference>